<evidence type="ECO:0000256" key="2">
    <source>
        <dbReference type="ARBA" id="ARBA00004141"/>
    </source>
</evidence>
<dbReference type="RefSeq" id="WP_310773370.1">
    <property type="nucleotide sequence ID" value="NZ_JBHRWR010000033.1"/>
</dbReference>
<keyword evidence="16" id="KW-1185">Reference proteome</keyword>
<evidence type="ECO:0000256" key="5">
    <source>
        <dbReference type="ARBA" id="ARBA00022714"/>
    </source>
</evidence>
<keyword evidence="4 13" id="KW-0812">Transmembrane</keyword>
<dbReference type="Gene3D" id="2.40.30.10">
    <property type="entry name" value="Translation factors"/>
    <property type="match status" value="1"/>
</dbReference>
<feature type="domain" description="FAD-binding FR-type" evidence="14">
    <location>
        <begin position="205"/>
        <end position="317"/>
    </location>
</feature>
<evidence type="ECO:0000256" key="9">
    <source>
        <dbReference type="ARBA" id="ARBA00023002"/>
    </source>
</evidence>
<feature type="transmembrane region" description="Helical" evidence="13">
    <location>
        <begin position="28"/>
        <end position="47"/>
    </location>
</feature>
<dbReference type="InterPro" id="IPR013112">
    <property type="entry name" value="FAD-bd_8"/>
</dbReference>
<dbReference type="PRINTS" id="PR00406">
    <property type="entry name" value="CYTB5RDTASE"/>
</dbReference>
<keyword evidence="12 13" id="KW-0472">Membrane</keyword>
<keyword evidence="7" id="KW-0274">FAD</keyword>
<evidence type="ECO:0000256" key="13">
    <source>
        <dbReference type="SAM" id="Phobius"/>
    </source>
</evidence>
<accession>A0ABV7SKF1</accession>
<gene>
    <name evidence="15" type="ORF">ACFOZ0_30265</name>
</gene>
<dbReference type="SUPFAM" id="SSF52343">
    <property type="entry name" value="Ferredoxin reductase-like, C-terminal NADP-linked domain"/>
    <property type="match status" value="1"/>
</dbReference>
<evidence type="ECO:0000256" key="7">
    <source>
        <dbReference type="ARBA" id="ARBA00022827"/>
    </source>
</evidence>
<dbReference type="InterPro" id="IPR039261">
    <property type="entry name" value="FNR_nucleotide-bd"/>
</dbReference>
<evidence type="ECO:0000259" key="14">
    <source>
        <dbReference type="PROSITE" id="PS51384"/>
    </source>
</evidence>
<dbReference type="InterPro" id="IPR017938">
    <property type="entry name" value="Riboflavin_synthase-like_b-brl"/>
</dbReference>
<dbReference type="Pfam" id="PF00175">
    <property type="entry name" value="NAD_binding_1"/>
    <property type="match status" value="1"/>
</dbReference>
<keyword evidence="10" id="KW-0408">Iron</keyword>
<dbReference type="InterPro" id="IPR050415">
    <property type="entry name" value="MRET"/>
</dbReference>
<keyword evidence="9" id="KW-0560">Oxidoreductase</keyword>
<keyword evidence="5" id="KW-0001">2Fe-2S</keyword>
<dbReference type="EMBL" id="JBHRWR010000033">
    <property type="protein sequence ID" value="MFC3577479.1"/>
    <property type="molecule type" value="Genomic_DNA"/>
</dbReference>
<dbReference type="SUPFAM" id="SSF63380">
    <property type="entry name" value="Riboflavin synthase domain-like"/>
    <property type="match status" value="1"/>
</dbReference>
<evidence type="ECO:0000313" key="16">
    <source>
        <dbReference type="Proteomes" id="UP001595701"/>
    </source>
</evidence>
<protein>
    <submittedName>
        <fullName evidence="15">Ferric reductase-like transmembrane domain-containing protein</fullName>
    </submittedName>
</protein>
<evidence type="ECO:0000256" key="4">
    <source>
        <dbReference type="ARBA" id="ARBA00022692"/>
    </source>
</evidence>
<dbReference type="PANTHER" id="PTHR47354:SF8">
    <property type="entry name" value="1,2-PHENYLACETYL-COA EPOXIDASE, SUBUNIT E"/>
    <property type="match status" value="1"/>
</dbReference>
<reference evidence="16" key="1">
    <citation type="journal article" date="2019" name="Int. J. Syst. Evol. Microbiol.">
        <title>The Global Catalogue of Microorganisms (GCM) 10K type strain sequencing project: providing services to taxonomists for standard genome sequencing and annotation.</title>
        <authorList>
            <consortium name="The Broad Institute Genomics Platform"/>
            <consortium name="The Broad Institute Genome Sequencing Center for Infectious Disease"/>
            <person name="Wu L."/>
            <person name="Ma J."/>
        </authorList>
    </citation>
    <scope>NUCLEOTIDE SEQUENCE [LARGE SCALE GENOMIC DNA]</scope>
    <source>
        <strain evidence="16">CGMCC 4.7035</strain>
    </source>
</reference>
<comment type="subcellular location">
    <subcellularLocation>
        <location evidence="2">Membrane</location>
        <topology evidence="2">Multi-pass membrane protein</topology>
    </subcellularLocation>
</comment>
<proteinExistence type="predicted"/>
<feature type="transmembrane region" description="Helical" evidence="13">
    <location>
        <begin position="193"/>
        <end position="213"/>
    </location>
</feature>
<organism evidence="15 16">
    <name type="scientific">Streptomyces yaanensis</name>
    <dbReference type="NCBI Taxonomy" id="1142239"/>
    <lineage>
        <taxon>Bacteria</taxon>
        <taxon>Bacillati</taxon>
        <taxon>Actinomycetota</taxon>
        <taxon>Actinomycetes</taxon>
        <taxon>Kitasatosporales</taxon>
        <taxon>Streptomycetaceae</taxon>
        <taxon>Streptomyces</taxon>
    </lineage>
</organism>
<evidence type="ECO:0000256" key="11">
    <source>
        <dbReference type="ARBA" id="ARBA00023014"/>
    </source>
</evidence>
<feature type="transmembrane region" description="Helical" evidence="13">
    <location>
        <begin position="53"/>
        <end position="77"/>
    </location>
</feature>
<evidence type="ECO:0000313" key="15">
    <source>
        <dbReference type="EMBL" id="MFC3577479.1"/>
    </source>
</evidence>
<dbReference type="Pfam" id="PF01794">
    <property type="entry name" value="Ferric_reduct"/>
    <property type="match status" value="1"/>
</dbReference>
<evidence type="ECO:0000256" key="8">
    <source>
        <dbReference type="ARBA" id="ARBA00022989"/>
    </source>
</evidence>
<evidence type="ECO:0000256" key="6">
    <source>
        <dbReference type="ARBA" id="ARBA00022723"/>
    </source>
</evidence>
<evidence type="ECO:0000256" key="10">
    <source>
        <dbReference type="ARBA" id="ARBA00023004"/>
    </source>
</evidence>
<evidence type="ECO:0000256" key="12">
    <source>
        <dbReference type="ARBA" id="ARBA00023136"/>
    </source>
</evidence>
<dbReference type="InterPro" id="IPR001433">
    <property type="entry name" value="OxRdtase_FAD/NAD-bd"/>
</dbReference>
<dbReference type="InterPro" id="IPR013130">
    <property type="entry name" value="Fe3_Rdtase_TM_dom"/>
</dbReference>
<comment type="caution">
    <text evidence="15">The sequence shown here is derived from an EMBL/GenBank/DDBJ whole genome shotgun (WGS) entry which is preliminary data.</text>
</comment>
<keyword evidence="11" id="KW-0411">Iron-sulfur</keyword>
<evidence type="ECO:0000256" key="1">
    <source>
        <dbReference type="ARBA" id="ARBA00001974"/>
    </source>
</evidence>
<dbReference type="InterPro" id="IPR017927">
    <property type="entry name" value="FAD-bd_FR_type"/>
</dbReference>
<dbReference type="Pfam" id="PF08022">
    <property type="entry name" value="FAD_binding_8"/>
    <property type="match status" value="1"/>
</dbReference>
<keyword evidence="3" id="KW-0285">Flavoprotein</keyword>
<name>A0ABV7SKF1_9ACTN</name>
<feature type="transmembrane region" description="Helical" evidence="13">
    <location>
        <begin position="164"/>
        <end position="187"/>
    </location>
</feature>
<dbReference type="Proteomes" id="UP001595701">
    <property type="component" value="Unassembled WGS sequence"/>
</dbReference>
<dbReference type="PANTHER" id="PTHR47354">
    <property type="entry name" value="NADH OXIDOREDUCTASE HCR"/>
    <property type="match status" value="1"/>
</dbReference>
<keyword evidence="8 13" id="KW-1133">Transmembrane helix</keyword>
<comment type="cofactor">
    <cofactor evidence="1">
        <name>FAD</name>
        <dbReference type="ChEBI" id="CHEBI:57692"/>
    </cofactor>
</comment>
<keyword evidence="6" id="KW-0479">Metal-binding</keyword>
<dbReference type="PROSITE" id="PS51384">
    <property type="entry name" value="FAD_FR"/>
    <property type="match status" value="1"/>
</dbReference>
<feature type="transmembrane region" description="Helical" evidence="13">
    <location>
        <begin position="132"/>
        <end position="152"/>
    </location>
</feature>
<sequence>MRPEVTSLPSTGHGDSYSMLCMFRRPRWGIWILGCVFIGLTASVLRLGPTSGWLTSLAVLPGTLAYAMMATNLLLATRQPVLERLFGPLDRVYVAHRLIGTIIVGVLGLHLVLIPIASTVDRRTSILDDLSMALPLGAAGTLLLVGSIALAMNTKVPYDKWQRVHMATGLAFLVLTAHMLSAASLWFSLTGPLGGVLGFFALLGIASLIVRVVDKARGGVRYAIVETVQRERGLEVVMQPEGARRIAPQRPGQFVFLTATAAGARETHPFTLTSAEGDGRISVLIRPSGNWTGAAQTGLSVTDQVRVEGPLGAFTPSAGADAPQHQVWIAGGAGITPFLSVLRTAQRASDADQPSHGKVELVVAARDACDVPCWEDLSKYARKLPWLTLTPAFSALGGRLDEGAVDRLAASRPEGTVWYLCGPAGLTSMIQHRLKQDSSAHRQVHRELYEWRAVARGRQ</sequence>
<feature type="transmembrane region" description="Helical" evidence="13">
    <location>
        <begin position="98"/>
        <end position="120"/>
    </location>
</feature>
<dbReference type="Gene3D" id="3.40.50.80">
    <property type="entry name" value="Nucleotide-binding domain of ferredoxin-NADP reductase (FNR) module"/>
    <property type="match status" value="1"/>
</dbReference>
<evidence type="ECO:0000256" key="3">
    <source>
        <dbReference type="ARBA" id="ARBA00022630"/>
    </source>
</evidence>